<evidence type="ECO:0000256" key="1">
    <source>
        <dbReference type="SAM" id="MobiDB-lite"/>
    </source>
</evidence>
<accession>A0A0C9T3R1</accession>
<dbReference type="GO" id="GO:0005992">
    <property type="term" value="P:trehalose biosynthetic process"/>
    <property type="evidence" value="ECO:0007669"/>
    <property type="project" value="InterPro"/>
</dbReference>
<sequence length="231" mass="25374">MNTATVNVPLRSIIDDLKDKTRAQSKSQSALGTPSIGSPGSDKINFPHFARAPVPDLAQGPTPSTSPRTSSASTRTPPPAAASISQSAPFTQPWHFEPNPHCNGGLKNAVQSAGDKLRRKLWVGALGTEMDSFSDGLRSNIDRRMLQQCDSLPVWISDAEFESCYDKFCHQETSERQVLWPCLHYTIPDTPKMKLFYKSTSYKLYNRFVDVGVFCGGRIVGYKLTSSSIAS</sequence>
<feature type="compositionally biased region" description="Basic and acidic residues" evidence="1">
    <location>
        <begin position="13"/>
        <end position="22"/>
    </location>
</feature>
<keyword evidence="3" id="KW-1185">Reference proteome</keyword>
<reference evidence="2 3" key="1">
    <citation type="submission" date="2014-06" db="EMBL/GenBank/DDBJ databases">
        <title>Evolutionary Origins and Diversification of the Mycorrhizal Mutualists.</title>
        <authorList>
            <consortium name="DOE Joint Genome Institute"/>
            <consortium name="Mycorrhizal Genomics Consortium"/>
            <person name="Kohler A."/>
            <person name="Kuo A."/>
            <person name="Nagy L.G."/>
            <person name="Floudas D."/>
            <person name="Copeland A."/>
            <person name="Barry K.W."/>
            <person name="Cichocki N."/>
            <person name="Veneault-Fourrey C."/>
            <person name="LaButti K."/>
            <person name="Lindquist E.A."/>
            <person name="Lipzen A."/>
            <person name="Lundell T."/>
            <person name="Morin E."/>
            <person name="Murat C."/>
            <person name="Riley R."/>
            <person name="Ohm R."/>
            <person name="Sun H."/>
            <person name="Tunlid A."/>
            <person name="Henrissat B."/>
            <person name="Grigoriev I.V."/>
            <person name="Hibbett D.S."/>
            <person name="Martin F."/>
        </authorList>
    </citation>
    <scope>NUCLEOTIDE SEQUENCE [LARGE SCALE GENOMIC DNA]</scope>
    <source>
        <strain evidence="2 3">FD-325 SS-3</strain>
    </source>
</reference>
<evidence type="ECO:0000313" key="2">
    <source>
        <dbReference type="EMBL" id="KII82713.1"/>
    </source>
</evidence>
<organism evidence="2 3">
    <name type="scientific">Plicaturopsis crispa FD-325 SS-3</name>
    <dbReference type="NCBI Taxonomy" id="944288"/>
    <lineage>
        <taxon>Eukaryota</taxon>
        <taxon>Fungi</taxon>
        <taxon>Dikarya</taxon>
        <taxon>Basidiomycota</taxon>
        <taxon>Agaricomycotina</taxon>
        <taxon>Agaricomycetes</taxon>
        <taxon>Agaricomycetidae</taxon>
        <taxon>Amylocorticiales</taxon>
        <taxon>Amylocorticiaceae</taxon>
        <taxon>Plicatura</taxon>
        <taxon>Plicaturopsis crispa</taxon>
    </lineage>
</organism>
<name>A0A0C9T3R1_PLICR</name>
<feature type="compositionally biased region" description="Low complexity" evidence="1">
    <location>
        <begin position="61"/>
        <end position="89"/>
    </location>
</feature>
<dbReference type="SUPFAM" id="SSF53756">
    <property type="entry name" value="UDP-Glycosyltransferase/glycogen phosphorylase"/>
    <property type="match status" value="1"/>
</dbReference>
<evidence type="ECO:0000313" key="3">
    <source>
        <dbReference type="Proteomes" id="UP000053263"/>
    </source>
</evidence>
<dbReference type="InterPro" id="IPR001830">
    <property type="entry name" value="Glyco_trans_20"/>
</dbReference>
<dbReference type="AlphaFoldDB" id="A0A0C9T3R1"/>
<feature type="region of interest" description="Disordered" evidence="1">
    <location>
        <begin position="1"/>
        <end position="105"/>
    </location>
</feature>
<dbReference type="GO" id="GO:0016740">
    <property type="term" value="F:transferase activity"/>
    <property type="evidence" value="ECO:0007669"/>
    <property type="project" value="UniProtKB-KW"/>
</dbReference>
<dbReference type="OrthoDB" id="755951at2759"/>
<gene>
    <name evidence="2" type="ORF">PLICRDRAFT_181128</name>
</gene>
<dbReference type="Gene3D" id="3.40.50.2000">
    <property type="entry name" value="Glycogen Phosphorylase B"/>
    <property type="match status" value="1"/>
</dbReference>
<dbReference type="Proteomes" id="UP000053263">
    <property type="component" value="Unassembled WGS sequence"/>
</dbReference>
<dbReference type="EMBL" id="KN832735">
    <property type="protein sequence ID" value="KII82713.1"/>
    <property type="molecule type" value="Genomic_DNA"/>
</dbReference>
<dbReference type="HOGENOM" id="CLU_1200267_0_0_1"/>
<proteinExistence type="predicted"/>
<dbReference type="Pfam" id="PF00982">
    <property type="entry name" value="Glyco_transf_20"/>
    <property type="match status" value="1"/>
</dbReference>
<protein>
    <submittedName>
        <fullName evidence="2">Glycosyltransferase family 20 protein</fullName>
    </submittedName>
</protein>
<feature type="compositionally biased region" description="Polar residues" evidence="1">
    <location>
        <begin position="24"/>
        <end position="38"/>
    </location>
</feature>
<keyword evidence="2" id="KW-0808">Transferase</keyword>